<protein>
    <submittedName>
        <fullName evidence="2">Heterokaryon incompatibility protein-domain-containing protein</fullName>
    </submittedName>
</protein>
<dbReference type="EMBL" id="JAUIQD010000004">
    <property type="protein sequence ID" value="KAK3352229.1"/>
    <property type="molecule type" value="Genomic_DNA"/>
</dbReference>
<proteinExistence type="predicted"/>
<feature type="non-terminal residue" evidence="2">
    <location>
        <position position="352"/>
    </location>
</feature>
<name>A0AAJ0HGK0_9PEZI</name>
<evidence type="ECO:0000313" key="3">
    <source>
        <dbReference type="Proteomes" id="UP001275084"/>
    </source>
</evidence>
<dbReference type="AlphaFoldDB" id="A0AAJ0HGK0"/>
<organism evidence="2 3">
    <name type="scientific">Lasiosphaeria hispida</name>
    <dbReference type="NCBI Taxonomy" id="260671"/>
    <lineage>
        <taxon>Eukaryota</taxon>
        <taxon>Fungi</taxon>
        <taxon>Dikarya</taxon>
        <taxon>Ascomycota</taxon>
        <taxon>Pezizomycotina</taxon>
        <taxon>Sordariomycetes</taxon>
        <taxon>Sordariomycetidae</taxon>
        <taxon>Sordariales</taxon>
        <taxon>Lasiosphaeriaceae</taxon>
        <taxon>Lasiosphaeria</taxon>
    </lineage>
</organism>
<dbReference type="InterPro" id="IPR010730">
    <property type="entry name" value="HET"/>
</dbReference>
<comment type="caution">
    <text evidence="2">The sequence shown here is derived from an EMBL/GenBank/DDBJ whole genome shotgun (WGS) entry which is preliminary data.</text>
</comment>
<evidence type="ECO:0000259" key="1">
    <source>
        <dbReference type="Pfam" id="PF06985"/>
    </source>
</evidence>
<reference evidence="2" key="2">
    <citation type="submission" date="2023-06" db="EMBL/GenBank/DDBJ databases">
        <authorList>
            <consortium name="Lawrence Berkeley National Laboratory"/>
            <person name="Haridas S."/>
            <person name="Hensen N."/>
            <person name="Bonometti L."/>
            <person name="Westerberg I."/>
            <person name="Brannstrom I.O."/>
            <person name="Guillou S."/>
            <person name="Cros-Aarteil S."/>
            <person name="Calhoun S."/>
            <person name="Kuo A."/>
            <person name="Mondo S."/>
            <person name="Pangilinan J."/>
            <person name="Riley R."/>
            <person name="Labutti K."/>
            <person name="Andreopoulos B."/>
            <person name="Lipzen A."/>
            <person name="Chen C."/>
            <person name="Yanf M."/>
            <person name="Daum C."/>
            <person name="Ng V."/>
            <person name="Clum A."/>
            <person name="Steindorff A."/>
            <person name="Ohm R."/>
            <person name="Martin F."/>
            <person name="Silar P."/>
            <person name="Natvig D."/>
            <person name="Lalanne C."/>
            <person name="Gautier V."/>
            <person name="Ament-Velasquez S.L."/>
            <person name="Kruys A."/>
            <person name="Hutchinson M.I."/>
            <person name="Powell A.J."/>
            <person name="Barry K."/>
            <person name="Miller A.N."/>
            <person name="Grigoriev I.V."/>
            <person name="Debuchy R."/>
            <person name="Gladieux P."/>
            <person name="Thoren M.H."/>
            <person name="Johannesson H."/>
        </authorList>
    </citation>
    <scope>NUCLEOTIDE SEQUENCE</scope>
    <source>
        <strain evidence="2">CBS 955.72</strain>
    </source>
</reference>
<dbReference type="Proteomes" id="UP001275084">
    <property type="component" value="Unassembled WGS sequence"/>
</dbReference>
<dbReference type="PANTHER" id="PTHR10622:SF10">
    <property type="entry name" value="HET DOMAIN-CONTAINING PROTEIN"/>
    <property type="match status" value="1"/>
</dbReference>
<dbReference type="Pfam" id="PF06985">
    <property type="entry name" value="HET"/>
    <property type="match status" value="1"/>
</dbReference>
<accession>A0AAJ0HGK0</accession>
<dbReference type="PANTHER" id="PTHR10622">
    <property type="entry name" value="HET DOMAIN-CONTAINING PROTEIN"/>
    <property type="match status" value="1"/>
</dbReference>
<keyword evidence="3" id="KW-1185">Reference proteome</keyword>
<reference evidence="2" key="1">
    <citation type="journal article" date="2023" name="Mol. Phylogenet. Evol.">
        <title>Genome-scale phylogeny and comparative genomics of the fungal order Sordariales.</title>
        <authorList>
            <person name="Hensen N."/>
            <person name="Bonometti L."/>
            <person name="Westerberg I."/>
            <person name="Brannstrom I.O."/>
            <person name="Guillou S."/>
            <person name="Cros-Aarteil S."/>
            <person name="Calhoun S."/>
            <person name="Haridas S."/>
            <person name="Kuo A."/>
            <person name="Mondo S."/>
            <person name="Pangilinan J."/>
            <person name="Riley R."/>
            <person name="LaButti K."/>
            <person name="Andreopoulos B."/>
            <person name="Lipzen A."/>
            <person name="Chen C."/>
            <person name="Yan M."/>
            <person name="Daum C."/>
            <person name="Ng V."/>
            <person name="Clum A."/>
            <person name="Steindorff A."/>
            <person name="Ohm R.A."/>
            <person name="Martin F."/>
            <person name="Silar P."/>
            <person name="Natvig D.O."/>
            <person name="Lalanne C."/>
            <person name="Gautier V."/>
            <person name="Ament-Velasquez S.L."/>
            <person name="Kruys A."/>
            <person name="Hutchinson M.I."/>
            <person name="Powell A.J."/>
            <person name="Barry K."/>
            <person name="Miller A.N."/>
            <person name="Grigoriev I.V."/>
            <person name="Debuchy R."/>
            <person name="Gladieux P."/>
            <person name="Hiltunen Thoren M."/>
            <person name="Johannesson H."/>
        </authorList>
    </citation>
    <scope>NUCLEOTIDE SEQUENCE</scope>
    <source>
        <strain evidence="2">CBS 955.72</strain>
    </source>
</reference>
<feature type="domain" description="Heterokaryon incompatibility" evidence="1">
    <location>
        <begin position="22"/>
        <end position="116"/>
    </location>
</feature>
<gene>
    <name evidence="2" type="ORF">B0T25DRAFT_441641</name>
</gene>
<evidence type="ECO:0000313" key="2">
    <source>
        <dbReference type="EMBL" id="KAK3352229.1"/>
    </source>
</evidence>
<sequence>MRLLNATTFEIGSFADDQIPPYAILSHTWASQTSEVSFHDVHGATAPIGDGGSFKEKTGWAKIEGACAQSLARGCEHIWIDTCCVDKSSSAELQESINSMFRWYAGAEICLAFLSDVPGTAAEDVDVGAEDSFRRARWFTRGWTLQELLAPTTVEFFNRDWKSLGTKDSLSEVIQDITGIPPQYLCWDSLGIWGMGSGHERLSRASVADRMSWAAGRQTTRSEDMAYCLLGLFGVYMPMLYGEGDRAFARLQEEIMKETDDCTLLSWGYAQLWNDRADTRTILAPNPAAFEHCGGLVPRRLEGFSRPWFSLGQQGLALSLPVKDDRKYGCVVYAILACGPSVSTGSLVAVPL</sequence>